<evidence type="ECO:0000256" key="1">
    <source>
        <dbReference type="SAM" id="SignalP"/>
    </source>
</evidence>
<accession>A0A936YXC0</accession>
<dbReference type="Proteomes" id="UP000599109">
    <property type="component" value="Unassembled WGS sequence"/>
</dbReference>
<evidence type="ECO:0000313" key="3">
    <source>
        <dbReference type="Proteomes" id="UP000599109"/>
    </source>
</evidence>
<gene>
    <name evidence="2" type="ORF">JJ685_01535</name>
</gene>
<feature type="chain" id="PRO_5036828977" evidence="1">
    <location>
        <begin position="28"/>
        <end position="555"/>
    </location>
</feature>
<dbReference type="RefSeq" id="WP_201672412.1">
    <property type="nucleotide sequence ID" value="NZ_JAEQNE010000001.1"/>
</dbReference>
<keyword evidence="1" id="KW-0732">Signal</keyword>
<dbReference type="EMBL" id="JAEQNE010000001">
    <property type="protein sequence ID" value="MBL0389816.1"/>
    <property type="molecule type" value="Genomic_DNA"/>
</dbReference>
<comment type="caution">
    <text evidence="2">The sequence shown here is derived from an EMBL/GenBank/DDBJ whole genome shotgun (WGS) entry which is preliminary data.</text>
</comment>
<name>A0A936YXC0_9BURK</name>
<keyword evidence="3" id="KW-1185">Reference proteome</keyword>
<dbReference type="AlphaFoldDB" id="A0A936YXC0"/>
<proteinExistence type="predicted"/>
<reference evidence="2 3" key="1">
    <citation type="journal article" date="2017" name="Int. J. Syst. Evol. Microbiol.">
        <title>Ramlibacter monticola sp. nov., isolated from forest soil.</title>
        <authorList>
            <person name="Chaudhary D.K."/>
            <person name="Kim J."/>
        </authorList>
    </citation>
    <scope>NUCLEOTIDE SEQUENCE [LARGE SCALE GENOMIC DNA]</scope>
    <source>
        <strain evidence="2 3">KACC 19175</strain>
    </source>
</reference>
<evidence type="ECO:0000313" key="2">
    <source>
        <dbReference type="EMBL" id="MBL0389816.1"/>
    </source>
</evidence>
<feature type="signal peptide" evidence="1">
    <location>
        <begin position="1"/>
        <end position="27"/>
    </location>
</feature>
<sequence length="555" mass="59904">MSMMSFSRKLALVGACVAAAVSFAAGAAPRTVCTITVNSPDERESFRRHLPPGDYQFVELVERGRPDWLASACQQRVQCDALIISGHFDGGDEFYTDRNDASEYLAVEEMERASCSESCPGVFSQLKEVYLFGCNTLKPEARQNATEDIVRGLLRAGHAPADALKTAGLLGDLHAGSNRDRMRYIFKDVPVIYGFSSLAPLGRTAGPLLDRYFQSAPLPEVGSGQVSGKLMNAFSRTALTATPGLTDAEPQAAVRRDACQFLDTRRTDAQKVAFMHDVLQRDVAEVRLFLGHLERFAGSIKPAQRLSGKTAAAFEAIAADHAARGRYLEAARDAEDSTVRMRMMALARNIGWLTPAQEQAELVRTISDQIARDRVGRDEVNLACAGGPPDGKDPAVQAMAAGALKSGKIAPAAAMACLGSIEAHARVVRALTSADAGDIAMAQAYLRHRPLADVQDLRTVATGIARMPAADAQVAALETLSRQRLTDPDSLREIARLFPLAKSVQVQRAIANVLIRSDYRVLGQADLARSLKQYRLKSPDGSDVIDALIRVLQAS</sequence>
<protein>
    <submittedName>
        <fullName evidence="2">Uncharacterized protein</fullName>
    </submittedName>
</protein>
<organism evidence="2 3">
    <name type="scientific">Ramlibacter monticola</name>
    <dbReference type="NCBI Taxonomy" id="1926872"/>
    <lineage>
        <taxon>Bacteria</taxon>
        <taxon>Pseudomonadati</taxon>
        <taxon>Pseudomonadota</taxon>
        <taxon>Betaproteobacteria</taxon>
        <taxon>Burkholderiales</taxon>
        <taxon>Comamonadaceae</taxon>
        <taxon>Ramlibacter</taxon>
    </lineage>
</organism>